<evidence type="ECO:0000313" key="1">
    <source>
        <dbReference type="EMBL" id="OAD21137.1"/>
    </source>
</evidence>
<proteinExistence type="predicted"/>
<keyword evidence="2" id="KW-1185">Reference proteome</keyword>
<feature type="non-terminal residue" evidence="1">
    <location>
        <position position="1"/>
    </location>
</feature>
<evidence type="ECO:0000313" key="2">
    <source>
        <dbReference type="Proteomes" id="UP000076962"/>
    </source>
</evidence>
<dbReference type="EMBL" id="LUTY01001842">
    <property type="protein sequence ID" value="OAD21137.1"/>
    <property type="molecule type" value="Genomic_DNA"/>
</dbReference>
<comment type="caution">
    <text evidence="1">The sequence shown here is derived from an EMBL/GenBank/DDBJ whole genome shotgun (WGS) entry which is preliminary data.</text>
</comment>
<accession>A0A176RZM3</accession>
<name>A0A176RZM3_9GAMM</name>
<organism evidence="1 2">
    <name type="scientific">Candidatus Thiomargarita nelsonii</name>
    <dbReference type="NCBI Taxonomy" id="1003181"/>
    <lineage>
        <taxon>Bacteria</taxon>
        <taxon>Pseudomonadati</taxon>
        <taxon>Pseudomonadota</taxon>
        <taxon>Gammaproteobacteria</taxon>
        <taxon>Thiotrichales</taxon>
        <taxon>Thiotrichaceae</taxon>
        <taxon>Thiomargarita</taxon>
    </lineage>
</organism>
<gene>
    <name evidence="1" type="ORF">THIOM_003102</name>
</gene>
<dbReference type="AlphaFoldDB" id="A0A176RZM3"/>
<reference evidence="1 2" key="1">
    <citation type="submission" date="2016-05" db="EMBL/GenBank/DDBJ databases">
        <title>Single-cell genome of chain-forming Candidatus Thiomargarita nelsonii and comparison to other large sulfur-oxidizing bacteria.</title>
        <authorList>
            <person name="Winkel M."/>
            <person name="Salman V."/>
            <person name="Woyke T."/>
            <person name="Schulz-Vogt H."/>
            <person name="Richter M."/>
            <person name="Flood B."/>
            <person name="Bailey J."/>
            <person name="Amann R."/>
            <person name="Mussmann M."/>
        </authorList>
    </citation>
    <scope>NUCLEOTIDE SEQUENCE [LARGE SCALE GENOMIC DNA]</scope>
    <source>
        <strain evidence="1 2">THI036</strain>
    </source>
</reference>
<sequence length="79" mass="9020">NAMIQLAQNEVPVLPIELARIGKRGSIYSQGGWFNKMTMERHVGIPTLERWNDKNKSPKSDFFISQVFGKNLVFQCTAH</sequence>
<dbReference type="Proteomes" id="UP000076962">
    <property type="component" value="Unassembled WGS sequence"/>
</dbReference>
<protein>
    <submittedName>
        <fullName evidence="1">Uncharacterized protein</fullName>
    </submittedName>
</protein>